<dbReference type="PROSITE" id="PS00622">
    <property type="entry name" value="HTH_LUXR_1"/>
    <property type="match status" value="1"/>
</dbReference>
<evidence type="ECO:0000259" key="4">
    <source>
        <dbReference type="PROSITE" id="PS50043"/>
    </source>
</evidence>
<dbReference type="CDD" id="cd06170">
    <property type="entry name" value="LuxR_C_like"/>
    <property type="match status" value="1"/>
</dbReference>
<organism evidence="5 6">
    <name type="scientific">Marinobacterium iners DSM 11526</name>
    <dbReference type="NCBI Taxonomy" id="1122198"/>
    <lineage>
        <taxon>Bacteria</taxon>
        <taxon>Pseudomonadati</taxon>
        <taxon>Pseudomonadota</taxon>
        <taxon>Gammaproteobacteria</taxon>
        <taxon>Oceanospirillales</taxon>
        <taxon>Oceanospirillaceae</taxon>
        <taxon>Marinobacterium</taxon>
    </lineage>
</organism>
<dbReference type="OrthoDB" id="6120865at2"/>
<dbReference type="Pfam" id="PF00196">
    <property type="entry name" value="GerE"/>
    <property type="match status" value="1"/>
</dbReference>
<evidence type="ECO:0000256" key="2">
    <source>
        <dbReference type="ARBA" id="ARBA00023125"/>
    </source>
</evidence>
<dbReference type="GO" id="GO:0003677">
    <property type="term" value="F:DNA binding"/>
    <property type="evidence" value="ECO:0007669"/>
    <property type="project" value="UniProtKB-KW"/>
</dbReference>
<dbReference type="Gene3D" id="1.10.10.10">
    <property type="entry name" value="Winged helix-like DNA-binding domain superfamily/Winged helix DNA-binding domain"/>
    <property type="match status" value="1"/>
</dbReference>
<keyword evidence="3" id="KW-0804">Transcription</keyword>
<dbReference type="InterPro" id="IPR000792">
    <property type="entry name" value="Tscrpt_reg_LuxR_C"/>
</dbReference>
<dbReference type="STRING" id="1122198.SAMN02745729_101515"/>
<evidence type="ECO:0000313" key="5">
    <source>
        <dbReference type="EMBL" id="SEA12073.1"/>
    </source>
</evidence>
<dbReference type="GO" id="GO:0006355">
    <property type="term" value="P:regulation of DNA-templated transcription"/>
    <property type="evidence" value="ECO:0007669"/>
    <property type="project" value="InterPro"/>
</dbReference>
<keyword evidence="2 5" id="KW-0238">DNA-binding</keyword>
<keyword evidence="1" id="KW-0805">Transcription regulation</keyword>
<dbReference type="SUPFAM" id="SSF46894">
    <property type="entry name" value="C-terminal effector domain of the bipartite response regulators"/>
    <property type="match status" value="1"/>
</dbReference>
<dbReference type="PANTHER" id="PTHR44688">
    <property type="entry name" value="DNA-BINDING TRANSCRIPTIONAL ACTIVATOR DEVR_DOSR"/>
    <property type="match status" value="1"/>
</dbReference>
<dbReference type="PRINTS" id="PR00038">
    <property type="entry name" value="HTHLUXR"/>
</dbReference>
<proteinExistence type="predicted"/>
<dbReference type="InterPro" id="IPR016032">
    <property type="entry name" value="Sig_transdc_resp-reg_C-effctor"/>
</dbReference>
<gene>
    <name evidence="5" type="ORF">SAMN02745729_101515</name>
</gene>
<sequence length="330" mass="37583">MPTHTRIDNAELLNQFSHTLLELYRLAREEPLERFLQTMLECIQPLIPFQSAWWGRGTPSFDEPELLQSFFLLGLPASYFEDWKSIRKQDDTVERVFKEPGKPVVLTMDQPDISEGLKWLAHKYAFSELICTISRDEITGFINHLSLYRGSNAPAFSAIELTLMQSLMPHLLSAASINQIRNTNVFMESNTENPMSLAVSDTNGVLQSSEPGLVDLLLTEWPDWRGPQLPFTPTPKGYQGQALAIDCQARGQNFLLIARPLFPIEQLSAREQDVAVRFGQGRTYKEIAREIGISPNTVRYYLRSIYMKLNINSKADISRLLHDLPNSKPI</sequence>
<accession>A0A1H3YKQ5</accession>
<dbReference type="SMART" id="SM00421">
    <property type="entry name" value="HTH_LUXR"/>
    <property type="match status" value="1"/>
</dbReference>
<dbReference type="EMBL" id="FNRJ01000001">
    <property type="protein sequence ID" value="SEA12073.1"/>
    <property type="molecule type" value="Genomic_DNA"/>
</dbReference>
<dbReference type="RefSeq" id="WP_091822571.1">
    <property type="nucleotide sequence ID" value="NZ_FNRJ01000001.1"/>
</dbReference>
<evidence type="ECO:0000256" key="3">
    <source>
        <dbReference type="ARBA" id="ARBA00023163"/>
    </source>
</evidence>
<feature type="domain" description="HTH luxR-type" evidence="4">
    <location>
        <begin position="260"/>
        <end position="325"/>
    </location>
</feature>
<dbReference type="PANTHER" id="PTHR44688:SF16">
    <property type="entry name" value="DNA-BINDING TRANSCRIPTIONAL ACTIVATOR DEVR_DOSR"/>
    <property type="match status" value="1"/>
</dbReference>
<dbReference type="InterPro" id="IPR036388">
    <property type="entry name" value="WH-like_DNA-bd_sf"/>
</dbReference>
<dbReference type="AlphaFoldDB" id="A0A1H3YKQ5"/>
<evidence type="ECO:0000313" key="6">
    <source>
        <dbReference type="Proteomes" id="UP000242469"/>
    </source>
</evidence>
<name>A0A1H3YKQ5_9GAMM</name>
<evidence type="ECO:0000256" key="1">
    <source>
        <dbReference type="ARBA" id="ARBA00023015"/>
    </source>
</evidence>
<keyword evidence="6" id="KW-1185">Reference proteome</keyword>
<dbReference type="PROSITE" id="PS50043">
    <property type="entry name" value="HTH_LUXR_2"/>
    <property type="match status" value="1"/>
</dbReference>
<protein>
    <submittedName>
        <fullName evidence="5">DNA-binding transcriptional regulator, CsgD family</fullName>
    </submittedName>
</protein>
<reference evidence="6" key="1">
    <citation type="submission" date="2016-10" db="EMBL/GenBank/DDBJ databases">
        <authorList>
            <person name="Varghese N."/>
            <person name="Submissions S."/>
        </authorList>
    </citation>
    <scope>NUCLEOTIDE SEQUENCE [LARGE SCALE GENOMIC DNA]</scope>
    <source>
        <strain evidence="6">DSM 11526</strain>
    </source>
</reference>
<dbReference type="Proteomes" id="UP000242469">
    <property type="component" value="Unassembled WGS sequence"/>
</dbReference>